<name>A0ACB7V4D8_DIOAL</name>
<accession>A0ACB7V4D8</accession>
<gene>
    <name evidence="1" type="ORF">IHE45_11G001800</name>
</gene>
<sequence length="206" mass="23080">MADGTANEDFDPRSEWVHEEKGDILIIDVSGFTKDQLKVFLETNGKISVNGERLVEGKKWIKFRKEFSKPDNCDVNEIRAKFDCGILYVILPKQNQIQGQNQNQNQNQQEQDDEEAKSKPTISTTTTTLTKTAAQESNMRKNDGKEIMDSQTSITTSGPSGGAEVVRHIMGGLSKLRHLLLILVVAILVLGLGRKLKDEVSKFIKY</sequence>
<evidence type="ECO:0000313" key="1">
    <source>
        <dbReference type="EMBL" id="KAH7668283.1"/>
    </source>
</evidence>
<keyword evidence="1" id="KW-0346">Stress response</keyword>
<organism evidence="1 2">
    <name type="scientific">Dioscorea alata</name>
    <name type="common">Purple yam</name>
    <dbReference type="NCBI Taxonomy" id="55571"/>
    <lineage>
        <taxon>Eukaryota</taxon>
        <taxon>Viridiplantae</taxon>
        <taxon>Streptophyta</taxon>
        <taxon>Embryophyta</taxon>
        <taxon>Tracheophyta</taxon>
        <taxon>Spermatophyta</taxon>
        <taxon>Magnoliopsida</taxon>
        <taxon>Liliopsida</taxon>
        <taxon>Dioscoreales</taxon>
        <taxon>Dioscoreaceae</taxon>
        <taxon>Dioscorea</taxon>
    </lineage>
</organism>
<evidence type="ECO:0000313" key="2">
    <source>
        <dbReference type="Proteomes" id="UP000827976"/>
    </source>
</evidence>
<keyword evidence="2" id="KW-1185">Reference proteome</keyword>
<proteinExistence type="predicted"/>
<protein>
    <submittedName>
        <fullName evidence="1">Small heat shock protein HSP20 protein</fullName>
    </submittedName>
</protein>
<comment type="caution">
    <text evidence="1">The sequence shown here is derived from an EMBL/GenBank/DDBJ whole genome shotgun (WGS) entry which is preliminary data.</text>
</comment>
<dbReference type="EMBL" id="CM037021">
    <property type="protein sequence ID" value="KAH7668283.1"/>
    <property type="molecule type" value="Genomic_DNA"/>
</dbReference>
<reference evidence="2" key="1">
    <citation type="journal article" date="2022" name="Nat. Commun.">
        <title>Chromosome evolution and the genetic basis of agronomically important traits in greater yam.</title>
        <authorList>
            <person name="Bredeson J.V."/>
            <person name="Lyons J.B."/>
            <person name="Oniyinde I.O."/>
            <person name="Okereke N.R."/>
            <person name="Kolade O."/>
            <person name="Nnabue I."/>
            <person name="Nwadili C.O."/>
            <person name="Hribova E."/>
            <person name="Parker M."/>
            <person name="Nwogha J."/>
            <person name="Shu S."/>
            <person name="Carlson J."/>
            <person name="Kariba R."/>
            <person name="Muthemba S."/>
            <person name="Knop K."/>
            <person name="Barton G.J."/>
            <person name="Sherwood A.V."/>
            <person name="Lopez-Montes A."/>
            <person name="Asiedu R."/>
            <person name="Jamnadass R."/>
            <person name="Muchugi A."/>
            <person name="Goodstein D."/>
            <person name="Egesi C.N."/>
            <person name="Featherston J."/>
            <person name="Asfaw A."/>
            <person name="Simpson G.G."/>
            <person name="Dolezel J."/>
            <person name="Hendre P.S."/>
            <person name="Van Deynze A."/>
            <person name="Kumar P.L."/>
            <person name="Obidiegwu J.E."/>
            <person name="Bhattacharjee R."/>
            <person name="Rokhsar D.S."/>
        </authorList>
    </citation>
    <scope>NUCLEOTIDE SEQUENCE [LARGE SCALE GENOMIC DNA]</scope>
    <source>
        <strain evidence="2">cv. TDa95/00328</strain>
    </source>
</reference>
<dbReference type="Proteomes" id="UP000827976">
    <property type="component" value="Chromosome 11"/>
</dbReference>